<sequence length="61" mass="6931">MWGKNLEDKLTDSDSDKIKWVSVDSAKEARKGLKEQKYFGVAVIEQDFSKNALSKNPKISK</sequence>
<dbReference type="EMBL" id="UHDK01000001">
    <property type="protein sequence ID" value="SUM34703.1"/>
    <property type="molecule type" value="Genomic_DNA"/>
</dbReference>
<dbReference type="Gene3D" id="3.40.1710.10">
    <property type="entry name" value="abc type-2 transporter like domain"/>
    <property type="match status" value="1"/>
</dbReference>
<proteinExistence type="predicted"/>
<dbReference type="Proteomes" id="UP000255277">
    <property type="component" value="Unassembled WGS sequence"/>
</dbReference>
<protein>
    <submittedName>
        <fullName evidence="1">Phage infection protein</fullName>
    </submittedName>
</protein>
<organism evidence="1 2">
    <name type="scientific">Staphylococcus gallinarum</name>
    <dbReference type="NCBI Taxonomy" id="1293"/>
    <lineage>
        <taxon>Bacteria</taxon>
        <taxon>Bacillati</taxon>
        <taxon>Bacillota</taxon>
        <taxon>Bacilli</taxon>
        <taxon>Bacillales</taxon>
        <taxon>Staphylococcaceae</taxon>
        <taxon>Staphylococcus</taxon>
    </lineage>
</organism>
<dbReference type="AlphaFoldDB" id="A0A380FML8"/>
<name>A0A380FML8_STAGA</name>
<reference evidence="1 2" key="1">
    <citation type="submission" date="2018-06" db="EMBL/GenBank/DDBJ databases">
        <authorList>
            <consortium name="Pathogen Informatics"/>
            <person name="Doyle S."/>
        </authorList>
    </citation>
    <scope>NUCLEOTIDE SEQUENCE [LARGE SCALE GENOMIC DNA]</scope>
    <source>
        <strain evidence="1 2">NCTC12195</strain>
    </source>
</reference>
<gene>
    <name evidence="1" type="ORF">NCTC12195_04230</name>
</gene>
<accession>A0A380FML8</accession>
<evidence type="ECO:0000313" key="2">
    <source>
        <dbReference type="Proteomes" id="UP000255277"/>
    </source>
</evidence>
<evidence type="ECO:0000313" key="1">
    <source>
        <dbReference type="EMBL" id="SUM34703.1"/>
    </source>
</evidence>